<name>A0A1F8CSH2_9BACT</name>
<evidence type="ECO:0000313" key="3">
    <source>
        <dbReference type="Proteomes" id="UP000178999"/>
    </source>
</evidence>
<keyword evidence="1" id="KW-1133">Transmembrane helix</keyword>
<sequence length="206" mass="23097">MKVIFNAFLNSIQIILLSVCLVFVFTSVYLVGYVQGFNLAVGQSGDQILLLRGEFEKRLNEFLSRSKQTSPQVVVKNEPQAPRITWGGPELWEAVNKKRVAYGVNPLGQKDEICTIASIRLNELLKLGDLDGHQGFSEMPEKRADLKWIFEKYNLTEFLLVGAKTADEAVGMWDNTLAHKKLLTGGEYVWGCIYAQDSFAVAITAY</sequence>
<keyword evidence="1" id="KW-0812">Transmembrane</keyword>
<protein>
    <recommendedName>
        <fullName evidence="4">SCP domain-containing protein</fullName>
    </recommendedName>
</protein>
<feature type="transmembrane region" description="Helical" evidence="1">
    <location>
        <begin position="12"/>
        <end position="34"/>
    </location>
</feature>
<reference evidence="2 3" key="1">
    <citation type="journal article" date="2016" name="Nat. Commun.">
        <title>Thousands of microbial genomes shed light on interconnected biogeochemical processes in an aquifer system.</title>
        <authorList>
            <person name="Anantharaman K."/>
            <person name="Brown C.T."/>
            <person name="Hug L.A."/>
            <person name="Sharon I."/>
            <person name="Castelle C.J."/>
            <person name="Probst A.J."/>
            <person name="Thomas B.C."/>
            <person name="Singh A."/>
            <person name="Wilkins M.J."/>
            <person name="Karaoz U."/>
            <person name="Brodie E.L."/>
            <person name="Williams K.H."/>
            <person name="Hubbard S.S."/>
            <person name="Banfield J.F."/>
        </authorList>
    </citation>
    <scope>NUCLEOTIDE SEQUENCE [LARGE SCALE GENOMIC DNA]</scope>
</reference>
<organism evidence="2 3">
    <name type="scientific">Candidatus Woesebacteria bacterium RIFOXYB1_FULL_38_16</name>
    <dbReference type="NCBI Taxonomy" id="1802538"/>
    <lineage>
        <taxon>Bacteria</taxon>
        <taxon>Candidatus Woeseibacteriota</taxon>
    </lineage>
</organism>
<dbReference type="EMBL" id="MGHY01000021">
    <property type="protein sequence ID" value="OGM79016.1"/>
    <property type="molecule type" value="Genomic_DNA"/>
</dbReference>
<evidence type="ECO:0008006" key="4">
    <source>
        <dbReference type="Google" id="ProtNLM"/>
    </source>
</evidence>
<accession>A0A1F8CSH2</accession>
<gene>
    <name evidence="2" type="ORF">A2382_01205</name>
</gene>
<dbReference type="Proteomes" id="UP000178999">
    <property type="component" value="Unassembled WGS sequence"/>
</dbReference>
<evidence type="ECO:0000313" key="2">
    <source>
        <dbReference type="EMBL" id="OGM79016.1"/>
    </source>
</evidence>
<dbReference type="STRING" id="1802538.A2382_01205"/>
<dbReference type="AlphaFoldDB" id="A0A1F8CSH2"/>
<keyword evidence="1" id="KW-0472">Membrane</keyword>
<comment type="caution">
    <text evidence="2">The sequence shown here is derived from an EMBL/GenBank/DDBJ whole genome shotgun (WGS) entry which is preliminary data.</text>
</comment>
<evidence type="ECO:0000256" key="1">
    <source>
        <dbReference type="SAM" id="Phobius"/>
    </source>
</evidence>
<proteinExistence type="predicted"/>